<protein>
    <submittedName>
        <fullName evidence="5">Muramoyltetrapeptide carboxypeptidase LdcA involved in peptidoglycan recycling</fullName>
    </submittedName>
</protein>
<dbReference type="Pfam" id="PF17676">
    <property type="entry name" value="Peptidase_S66C"/>
    <property type="match status" value="1"/>
</dbReference>
<dbReference type="InterPro" id="IPR040449">
    <property type="entry name" value="Peptidase_S66_N"/>
</dbReference>
<evidence type="ECO:0000256" key="1">
    <source>
        <dbReference type="ARBA" id="ARBA00010233"/>
    </source>
</evidence>
<organism evidence="5 6">
    <name type="scientific">Nonomuraea polychroma</name>
    <dbReference type="NCBI Taxonomy" id="46176"/>
    <lineage>
        <taxon>Bacteria</taxon>
        <taxon>Bacillati</taxon>
        <taxon>Actinomycetota</taxon>
        <taxon>Actinomycetes</taxon>
        <taxon>Streptosporangiales</taxon>
        <taxon>Streptosporangiaceae</taxon>
        <taxon>Nonomuraea</taxon>
    </lineage>
</organism>
<dbReference type="PANTHER" id="PTHR30237:SF4">
    <property type="entry name" value="LD-CARBOXYPEPTIDASE C-TERMINAL DOMAIN-CONTAINING PROTEIN"/>
    <property type="match status" value="1"/>
</dbReference>
<gene>
    <name evidence="5" type="ORF">EDD27_9782</name>
</gene>
<comment type="caution">
    <text evidence="5">The sequence shown here is derived from an EMBL/GenBank/DDBJ whole genome shotgun (WGS) entry which is preliminary data.</text>
</comment>
<evidence type="ECO:0000259" key="3">
    <source>
        <dbReference type="Pfam" id="PF02016"/>
    </source>
</evidence>
<evidence type="ECO:0000256" key="2">
    <source>
        <dbReference type="ARBA" id="ARBA00022801"/>
    </source>
</evidence>
<evidence type="ECO:0000313" key="5">
    <source>
        <dbReference type="EMBL" id="RVX46870.1"/>
    </source>
</evidence>
<dbReference type="InterPro" id="IPR027478">
    <property type="entry name" value="LdcA_N"/>
</dbReference>
<dbReference type="Proteomes" id="UP000284824">
    <property type="component" value="Unassembled WGS sequence"/>
</dbReference>
<dbReference type="InterPro" id="IPR027461">
    <property type="entry name" value="Carboxypeptidase_A_C_sf"/>
</dbReference>
<dbReference type="GO" id="GO:0004180">
    <property type="term" value="F:carboxypeptidase activity"/>
    <property type="evidence" value="ECO:0007669"/>
    <property type="project" value="UniProtKB-KW"/>
</dbReference>
<feature type="domain" description="LD-carboxypeptidase N-terminal" evidence="3">
    <location>
        <begin position="16"/>
        <end position="131"/>
    </location>
</feature>
<feature type="domain" description="LD-carboxypeptidase C-terminal" evidence="4">
    <location>
        <begin position="206"/>
        <end position="337"/>
    </location>
</feature>
<dbReference type="OrthoDB" id="9807329at2"/>
<sequence length="348" mass="38560">MHTPSYPGKPRRGDRVAVVSPSAGLPEIFPLPYELGLRRLREDFGLIPVEYPTTRTMGSSPADRARDLHSAFADPDIAAVICSIGGDDQLTVLAHLDRDLLKANPKPFFGYSDATNMLAFLWDLGIVGYHGGAIMTEFGRAGAMHPLTAESLRAALFTSGPYELRPATAYTDVDRPWDDPETFASEPPMTPCPSGWTWHNADRVVEGVSWGGCLEIVSWLLMADRAIRPAEEHEGGVLFFETSEEMPSATEVYRILRCMGERGLLRRFGGVMVGRARGWSLERRTAPEERVAYARDQREAVLRAFAEYNDDALIVFDVDFGHTDPKLVIPYGGRIRLDGPARTITVSY</sequence>
<comment type="similarity">
    <text evidence="1">Belongs to the peptidase S66 family.</text>
</comment>
<dbReference type="PANTHER" id="PTHR30237">
    <property type="entry name" value="MURAMOYLTETRAPEPTIDE CARBOXYPEPTIDASE"/>
    <property type="match status" value="1"/>
</dbReference>
<keyword evidence="2" id="KW-0378">Hydrolase</keyword>
<name>A0A438MMD5_9ACTN</name>
<dbReference type="Gene3D" id="3.40.50.10740">
    <property type="entry name" value="Class I glutamine amidotransferase-like"/>
    <property type="match status" value="1"/>
</dbReference>
<evidence type="ECO:0000259" key="4">
    <source>
        <dbReference type="Pfam" id="PF17676"/>
    </source>
</evidence>
<evidence type="ECO:0000313" key="6">
    <source>
        <dbReference type="Proteomes" id="UP000284824"/>
    </source>
</evidence>
<dbReference type="SUPFAM" id="SSF52317">
    <property type="entry name" value="Class I glutamine amidotransferase-like"/>
    <property type="match status" value="1"/>
</dbReference>
<dbReference type="AlphaFoldDB" id="A0A438MMD5"/>
<dbReference type="SUPFAM" id="SSF141986">
    <property type="entry name" value="LD-carboxypeptidase A C-terminal domain-like"/>
    <property type="match status" value="1"/>
</dbReference>
<dbReference type="InterPro" id="IPR029062">
    <property type="entry name" value="Class_I_gatase-like"/>
</dbReference>
<proteinExistence type="inferred from homology"/>
<reference evidence="5 6" key="1">
    <citation type="submission" date="2019-01" db="EMBL/GenBank/DDBJ databases">
        <title>Sequencing the genomes of 1000 actinobacteria strains.</title>
        <authorList>
            <person name="Klenk H.-P."/>
        </authorList>
    </citation>
    <scope>NUCLEOTIDE SEQUENCE [LARGE SCALE GENOMIC DNA]</scope>
    <source>
        <strain evidence="5 6">DSM 43925</strain>
    </source>
</reference>
<dbReference type="Pfam" id="PF02016">
    <property type="entry name" value="Peptidase_S66"/>
    <property type="match status" value="1"/>
</dbReference>
<keyword evidence="5" id="KW-0121">Carboxypeptidase</keyword>
<accession>A0A438MMD5</accession>
<keyword evidence="6" id="KW-1185">Reference proteome</keyword>
<dbReference type="EMBL" id="SAUN01000001">
    <property type="protein sequence ID" value="RVX46870.1"/>
    <property type="molecule type" value="Genomic_DNA"/>
</dbReference>
<dbReference type="InterPro" id="IPR003507">
    <property type="entry name" value="S66_fam"/>
</dbReference>
<dbReference type="Gene3D" id="3.50.30.60">
    <property type="entry name" value="LD-carboxypeptidase A C-terminal domain-like"/>
    <property type="match status" value="1"/>
</dbReference>
<dbReference type="RefSeq" id="WP_127939382.1">
    <property type="nucleotide sequence ID" value="NZ_SAUN01000001.1"/>
</dbReference>
<keyword evidence="5" id="KW-0645">Protease</keyword>
<dbReference type="InterPro" id="IPR040921">
    <property type="entry name" value="Peptidase_S66C"/>
</dbReference>
<dbReference type="CDD" id="cd07062">
    <property type="entry name" value="Peptidase_S66_mccF_like"/>
    <property type="match status" value="1"/>
</dbReference>